<dbReference type="Proteomes" id="UP000762676">
    <property type="component" value="Unassembled WGS sequence"/>
</dbReference>
<accession>A0AAV4JWB8</accession>
<keyword evidence="2" id="KW-1185">Reference proteome</keyword>
<proteinExistence type="predicted"/>
<dbReference type="EMBL" id="BMAT01003514">
    <property type="protein sequence ID" value="GFS26989.1"/>
    <property type="molecule type" value="Genomic_DNA"/>
</dbReference>
<gene>
    <name evidence="1" type="ORF">ElyMa_001736000</name>
</gene>
<dbReference type="AlphaFoldDB" id="A0AAV4JWB8"/>
<evidence type="ECO:0000313" key="1">
    <source>
        <dbReference type="EMBL" id="GFS26989.1"/>
    </source>
</evidence>
<protein>
    <submittedName>
        <fullName evidence="1">Uncharacterized protein</fullName>
    </submittedName>
</protein>
<name>A0AAV4JWB8_9GAST</name>
<evidence type="ECO:0000313" key="2">
    <source>
        <dbReference type="Proteomes" id="UP000762676"/>
    </source>
</evidence>
<sequence>MGLTPFSSLVGAEGTYTLKGNPFRRTLSIDTKGMVWKSCKADRETQQHHFGKSCGCAGTNHNYWLDIHSDRDKTPRGVLALGQTLISIPPAQACT</sequence>
<comment type="caution">
    <text evidence="1">The sequence shown here is derived from an EMBL/GenBank/DDBJ whole genome shotgun (WGS) entry which is preliminary data.</text>
</comment>
<reference evidence="1 2" key="1">
    <citation type="journal article" date="2021" name="Elife">
        <title>Chloroplast acquisition without the gene transfer in kleptoplastic sea slugs, Plakobranchus ocellatus.</title>
        <authorList>
            <person name="Maeda T."/>
            <person name="Takahashi S."/>
            <person name="Yoshida T."/>
            <person name="Shimamura S."/>
            <person name="Takaki Y."/>
            <person name="Nagai Y."/>
            <person name="Toyoda A."/>
            <person name="Suzuki Y."/>
            <person name="Arimoto A."/>
            <person name="Ishii H."/>
            <person name="Satoh N."/>
            <person name="Nishiyama T."/>
            <person name="Hasebe M."/>
            <person name="Maruyama T."/>
            <person name="Minagawa J."/>
            <person name="Obokata J."/>
            <person name="Shigenobu S."/>
        </authorList>
    </citation>
    <scope>NUCLEOTIDE SEQUENCE [LARGE SCALE GENOMIC DNA]</scope>
</reference>
<organism evidence="1 2">
    <name type="scientific">Elysia marginata</name>
    <dbReference type="NCBI Taxonomy" id="1093978"/>
    <lineage>
        <taxon>Eukaryota</taxon>
        <taxon>Metazoa</taxon>
        <taxon>Spiralia</taxon>
        <taxon>Lophotrochozoa</taxon>
        <taxon>Mollusca</taxon>
        <taxon>Gastropoda</taxon>
        <taxon>Heterobranchia</taxon>
        <taxon>Euthyneura</taxon>
        <taxon>Panpulmonata</taxon>
        <taxon>Sacoglossa</taxon>
        <taxon>Placobranchoidea</taxon>
        <taxon>Plakobranchidae</taxon>
        <taxon>Elysia</taxon>
    </lineage>
</organism>